<dbReference type="AlphaFoldDB" id="A0A0F3N6W6"/>
<evidence type="ECO:0000256" key="9">
    <source>
        <dbReference type="ARBA" id="ARBA00023264"/>
    </source>
</evidence>
<dbReference type="GO" id="GO:0046872">
    <property type="term" value="F:metal ion binding"/>
    <property type="evidence" value="ECO:0007669"/>
    <property type="project" value="UniProtKB-KW"/>
</dbReference>
<dbReference type="RefSeq" id="WP_045805179.1">
    <property type="nucleotide sequence ID" value="NZ_LANU01000003.1"/>
</dbReference>
<keyword evidence="1" id="KW-0963">Cytoplasm</keyword>
<keyword evidence="6" id="KW-0520">NAD</keyword>
<keyword evidence="7" id="KW-0443">Lipid metabolism</keyword>
<evidence type="ECO:0000313" key="10">
    <source>
        <dbReference type="EMBL" id="KJV63447.1"/>
    </source>
</evidence>
<evidence type="ECO:0000256" key="7">
    <source>
        <dbReference type="ARBA" id="ARBA00023098"/>
    </source>
</evidence>
<evidence type="ECO:0000256" key="4">
    <source>
        <dbReference type="ARBA" id="ARBA00022857"/>
    </source>
</evidence>
<evidence type="ECO:0000256" key="1">
    <source>
        <dbReference type="ARBA" id="ARBA00022490"/>
    </source>
</evidence>
<evidence type="ECO:0000256" key="2">
    <source>
        <dbReference type="ARBA" id="ARBA00022516"/>
    </source>
</evidence>
<keyword evidence="2" id="KW-0444">Lipid biosynthesis</keyword>
<dbReference type="Proteomes" id="UP000033546">
    <property type="component" value="Unassembled WGS sequence"/>
</dbReference>
<accession>A0A0F3N6W6</accession>
<dbReference type="EMBL" id="LANU01000003">
    <property type="protein sequence ID" value="KJV63447.1"/>
    <property type="molecule type" value="Genomic_DNA"/>
</dbReference>
<protein>
    <submittedName>
        <fullName evidence="10">Iron-containing alcohol dehydrogenase family protein</fullName>
    </submittedName>
</protein>
<keyword evidence="3" id="KW-0479">Metal-binding</keyword>
<evidence type="ECO:0000256" key="6">
    <source>
        <dbReference type="ARBA" id="ARBA00023027"/>
    </source>
</evidence>
<keyword evidence="8" id="KW-0594">Phospholipid biosynthesis</keyword>
<evidence type="ECO:0000313" key="11">
    <source>
        <dbReference type="Proteomes" id="UP000033546"/>
    </source>
</evidence>
<evidence type="ECO:0000256" key="8">
    <source>
        <dbReference type="ARBA" id="ARBA00023209"/>
    </source>
</evidence>
<dbReference type="InterPro" id="IPR032837">
    <property type="entry name" value="G1PDH"/>
</dbReference>
<dbReference type="GO" id="GO:0008654">
    <property type="term" value="P:phospholipid biosynthetic process"/>
    <property type="evidence" value="ECO:0007669"/>
    <property type="project" value="UniProtKB-KW"/>
</dbReference>
<proteinExistence type="predicted"/>
<dbReference type="Gene3D" id="3.40.50.1970">
    <property type="match status" value="1"/>
</dbReference>
<evidence type="ECO:0000256" key="3">
    <source>
        <dbReference type="ARBA" id="ARBA00022723"/>
    </source>
</evidence>
<dbReference type="InterPro" id="IPR016205">
    <property type="entry name" value="Glycerol_DH"/>
</dbReference>
<keyword evidence="5" id="KW-0560">Oxidoreductase</keyword>
<evidence type="ECO:0000256" key="5">
    <source>
        <dbReference type="ARBA" id="ARBA00023002"/>
    </source>
</evidence>
<keyword evidence="9" id="KW-1208">Phospholipid metabolism</keyword>
<comment type="caution">
    <text evidence="10">The sequence shown here is derived from an EMBL/GenBank/DDBJ whole genome shotgun (WGS) entry which is preliminary data.</text>
</comment>
<dbReference type="Pfam" id="PF13685">
    <property type="entry name" value="Fe-ADH_2"/>
    <property type="match status" value="1"/>
</dbReference>
<dbReference type="PATRIC" id="fig|1359167.3.peg.867"/>
<sequence>MYDSFLKQVLVDQNFCALESIVNAIRSMYVSRRISNNICDIIKQYGNNGFIVTDVDVVSLLSKVVLDSFEHFIIPRWSCASQKLVELIKEKSLDSDVLVSFGSGTINDICKYVSYITNKSYISFPTAPSMNGYTSSNASIMLNNGSKKSLQSHLPKAIYVDIDIIVNAPKRLIISGFADFICRSTVQADWLLSHLLLGSDYTELPFLISKESESALINDYLGLIKRDEYSIMVLMQALLLSGLGMFIVGGSQSASQGEHMIANTIELLQKNNMPFFHGELIGVSMVTMTCLQHRMLKSVPRLYPTLMNDESVKQCFNAQYTKEFCDILARKFINQQKADYLNSLIRDKWSFIVEEITEKTLSNVLVKEMLTNINCPNKPEHIGWNASKYSEAVEFAFVTRPRFTFLDVAHHARLPIIENI</sequence>
<dbReference type="PANTHER" id="PTHR43616:SF5">
    <property type="entry name" value="GLYCEROL DEHYDROGENASE 1"/>
    <property type="match status" value="1"/>
</dbReference>
<keyword evidence="4" id="KW-0521">NADP</keyword>
<dbReference type="GO" id="GO:0016614">
    <property type="term" value="F:oxidoreductase activity, acting on CH-OH group of donors"/>
    <property type="evidence" value="ECO:0007669"/>
    <property type="project" value="InterPro"/>
</dbReference>
<dbReference type="PANTHER" id="PTHR43616">
    <property type="entry name" value="GLYCEROL DEHYDROGENASE"/>
    <property type="match status" value="1"/>
</dbReference>
<dbReference type="Gene3D" id="1.20.1090.10">
    <property type="entry name" value="Dehydroquinate synthase-like - alpha domain"/>
    <property type="match status" value="1"/>
</dbReference>
<gene>
    <name evidence="10" type="ORF">EMUCRT_0901</name>
</gene>
<reference evidence="10 11" key="1">
    <citation type="submission" date="2015-02" db="EMBL/GenBank/DDBJ databases">
        <title>Genome Sequencing of Rickettsiales.</title>
        <authorList>
            <person name="Daugherty S.C."/>
            <person name="Su Q."/>
            <person name="Abolude K."/>
            <person name="Beier-Sexton M."/>
            <person name="Carlyon J.A."/>
            <person name="Carter R."/>
            <person name="Day N.P."/>
            <person name="Dumler S.J."/>
            <person name="Dyachenko V."/>
            <person name="Godinez A."/>
            <person name="Kurtti T.J."/>
            <person name="Lichay M."/>
            <person name="Mullins K.E."/>
            <person name="Ott S."/>
            <person name="Pappas-Brown V."/>
            <person name="Paris D.H."/>
            <person name="Patel P."/>
            <person name="Richards A.L."/>
            <person name="Sadzewicz L."/>
            <person name="Sears K."/>
            <person name="Seidman D."/>
            <person name="Sengamalay N."/>
            <person name="Stenos J."/>
            <person name="Tallon L.J."/>
            <person name="Vincent G."/>
            <person name="Fraser C.M."/>
            <person name="Munderloh U."/>
            <person name="Dunning-Hotopp J.C."/>
        </authorList>
    </citation>
    <scope>NUCLEOTIDE SEQUENCE [LARGE SCALE GENOMIC DNA]</scope>
    <source>
        <strain evidence="10 11">EmCRT</strain>
    </source>
</reference>
<organism evidence="10 11">
    <name type="scientific">Ehrlichia cf. muris str. EmCRT</name>
    <dbReference type="NCBI Taxonomy" id="1359167"/>
    <lineage>
        <taxon>Bacteria</taxon>
        <taxon>Pseudomonadati</taxon>
        <taxon>Pseudomonadota</taxon>
        <taxon>Alphaproteobacteria</taxon>
        <taxon>Rickettsiales</taxon>
        <taxon>Anaplasmataceae</taxon>
        <taxon>Ehrlichia</taxon>
    </lineage>
</organism>
<name>A0A0F3N6W6_9RICK</name>
<dbReference type="SUPFAM" id="SSF56796">
    <property type="entry name" value="Dehydroquinate synthase-like"/>
    <property type="match status" value="1"/>
</dbReference>